<feature type="signal peptide" evidence="1">
    <location>
        <begin position="1"/>
        <end position="26"/>
    </location>
</feature>
<dbReference type="Gramene" id="KOM37696">
    <property type="protein sequence ID" value="KOM37696"/>
    <property type="gene ID" value="LR48_Vigan03g107800"/>
</dbReference>
<dbReference type="AlphaFoldDB" id="A0A0L9U4J1"/>
<reference evidence="3" key="1">
    <citation type="journal article" date="2015" name="Proc. Natl. Acad. Sci. U.S.A.">
        <title>Genome sequencing of adzuki bean (Vigna angularis) provides insight into high starch and low fat accumulation and domestication.</title>
        <authorList>
            <person name="Yang K."/>
            <person name="Tian Z."/>
            <person name="Chen C."/>
            <person name="Luo L."/>
            <person name="Zhao B."/>
            <person name="Wang Z."/>
            <person name="Yu L."/>
            <person name="Li Y."/>
            <person name="Sun Y."/>
            <person name="Li W."/>
            <person name="Chen Y."/>
            <person name="Li Y."/>
            <person name="Zhang Y."/>
            <person name="Ai D."/>
            <person name="Zhao J."/>
            <person name="Shang C."/>
            <person name="Ma Y."/>
            <person name="Wu B."/>
            <person name="Wang M."/>
            <person name="Gao L."/>
            <person name="Sun D."/>
            <person name="Zhang P."/>
            <person name="Guo F."/>
            <person name="Wang W."/>
            <person name="Li Y."/>
            <person name="Wang J."/>
            <person name="Varshney R.K."/>
            <person name="Wang J."/>
            <person name="Ling H.Q."/>
            <person name="Wan P."/>
        </authorList>
    </citation>
    <scope>NUCLEOTIDE SEQUENCE</scope>
    <source>
        <strain evidence="3">cv. Jingnong 6</strain>
    </source>
</reference>
<evidence type="ECO:0000313" key="2">
    <source>
        <dbReference type="EMBL" id="KOM37696.1"/>
    </source>
</evidence>
<evidence type="ECO:0000256" key="1">
    <source>
        <dbReference type="SAM" id="SignalP"/>
    </source>
</evidence>
<name>A0A0L9U4J1_PHAAN</name>
<dbReference type="EMBL" id="CM003373">
    <property type="protein sequence ID" value="KOM37696.1"/>
    <property type="molecule type" value="Genomic_DNA"/>
</dbReference>
<evidence type="ECO:0000313" key="3">
    <source>
        <dbReference type="Proteomes" id="UP000053144"/>
    </source>
</evidence>
<dbReference type="Proteomes" id="UP000053144">
    <property type="component" value="Chromosome 3"/>
</dbReference>
<organism evidence="2 3">
    <name type="scientific">Phaseolus angularis</name>
    <name type="common">Azuki bean</name>
    <name type="synonym">Vigna angularis</name>
    <dbReference type="NCBI Taxonomy" id="3914"/>
    <lineage>
        <taxon>Eukaryota</taxon>
        <taxon>Viridiplantae</taxon>
        <taxon>Streptophyta</taxon>
        <taxon>Embryophyta</taxon>
        <taxon>Tracheophyta</taxon>
        <taxon>Spermatophyta</taxon>
        <taxon>Magnoliopsida</taxon>
        <taxon>eudicotyledons</taxon>
        <taxon>Gunneridae</taxon>
        <taxon>Pentapetalae</taxon>
        <taxon>rosids</taxon>
        <taxon>fabids</taxon>
        <taxon>Fabales</taxon>
        <taxon>Fabaceae</taxon>
        <taxon>Papilionoideae</taxon>
        <taxon>50 kb inversion clade</taxon>
        <taxon>NPAAA clade</taxon>
        <taxon>indigoferoid/millettioid clade</taxon>
        <taxon>Phaseoleae</taxon>
        <taxon>Vigna</taxon>
    </lineage>
</organism>
<keyword evidence="1" id="KW-0732">Signal</keyword>
<protein>
    <submittedName>
        <fullName evidence="2">Uncharacterized protein</fullName>
    </submittedName>
</protein>
<feature type="chain" id="PRO_5005595307" evidence="1">
    <location>
        <begin position="27"/>
        <end position="220"/>
    </location>
</feature>
<proteinExistence type="predicted"/>
<gene>
    <name evidence="2" type="ORF">LR48_Vigan03g107800</name>
</gene>
<accession>A0A0L9U4J1</accession>
<sequence>MLEPVNWLEFLCISVWSILILRKWVCENESLELGVKSGVGLFGMMKVPSSERKASPSGWISDITARERFMGWKSVKDVAPHKSIELSLFKNEGFIFPEKLERQGLSTFVQMKGDCYPELVGVFYNNIKVVDGNIHSRVKGVDIIINNDTCLQVTGLKDEGHMSHLPNCLQNRWNNKTKMFKDCMRYPGRYKKEKGFLHRWLDKEEKIIAYIYAEGFIMII</sequence>